<comment type="caution">
    <text evidence="1">The sequence shown here is derived from an EMBL/GenBank/DDBJ whole genome shotgun (WGS) entry which is preliminary data.</text>
</comment>
<dbReference type="Proteomes" id="UP001295423">
    <property type="component" value="Unassembled WGS sequence"/>
</dbReference>
<dbReference type="InterPro" id="IPR007577">
    <property type="entry name" value="GlycoTrfase_DXD_sugar-bd_CS"/>
</dbReference>
<keyword evidence="2" id="KW-1185">Reference proteome</keyword>
<dbReference type="InterPro" id="IPR029044">
    <property type="entry name" value="Nucleotide-diphossugar_trans"/>
</dbReference>
<organism evidence="1 2">
    <name type="scientific">Cylindrotheca closterium</name>
    <dbReference type="NCBI Taxonomy" id="2856"/>
    <lineage>
        <taxon>Eukaryota</taxon>
        <taxon>Sar</taxon>
        <taxon>Stramenopiles</taxon>
        <taxon>Ochrophyta</taxon>
        <taxon>Bacillariophyta</taxon>
        <taxon>Bacillariophyceae</taxon>
        <taxon>Bacillariophycidae</taxon>
        <taxon>Bacillariales</taxon>
        <taxon>Bacillariaceae</taxon>
        <taxon>Cylindrotheca</taxon>
    </lineage>
</organism>
<dbReference type="AlphaFoldDB" id="A0AAD2FH89"/>
<evidence type="ECO:0000313" key="2">
    <source>
        <dbReference type="Proteomes" id="UP001295423"/>
    </source>
</evidence>
<dbReference type="GO" id="GO:0006487">
    <property type="term" value="P:protein N-linked glycosylation"/>
    <property type="evidence" value="ECO:0007669"/>
    <property type="project" value="TreeGrafter"/>
</dbReference>
<name>A0AAD2FH89_9STRA</name>
<dbReference type="GO" id="GO:0000136">
    <property type="term" value="C:mannan polymerase complex"/>
    <property type="evidence" value="ECO:0007669"/>
    <property type="project" value="TreeGrafter"/>
</dbReference>
<dbReference type="EMBL" id="CAKOGP040000147">
    <property type="protein sequence ID" value="CAJ1931445.1"/>
    <property type="molecule type" value="Genomic_DNA"/>
</dbReference>
<reference evidence="1" key="1">
    <citation type="submission" date="2023-08" db="EMBL/GenBank/DDBJ databases">
        <authorList>
            <person name="Audoor S."/>
            <person name="Bilcke G."/>
        </authorList>
    </citation>
    <scope>NUCLEOTIDE SEQUENCE</scope>
</reference>
<dbReference type="InterPro" id="IPR039367">
    <property type="entry name" value="Och1-like"/>
</dbReference>
<sequence length="426" mass="47429">MDQLAKDNERPIPCSLKLLALVLVPGLLISVQFARFSNAASTQSILQTSFSYFEEVDAPRIRSFLGTSDPGKDGEAKNNSSLIQSVSNPQSLESDQAFASQMLHEPIPIEVLIQHNTTCPEGLFPIENTHLPRSVTHLEGRRIPKIIHITSRHRCATSAVIKNVNKWRFNNYSVYFHDDNALHKLFAHPHTRNLFPTLREGLKCVTAGATKSDLWRYLALYVYGGIYTDIDNSPTKFNGETIQPDDDSFFPLEGLGIMSQYFFASSPGHPLMRQMLETGVERLKLIPNVMINNPAQSTGPGACKVGFIKFMAEVGVETTGYINAGLYVGANNRSVTVVGKKENSREYVDRGGLGDGNKLGYYKALGIKHFSESRKGTSPKGKISCKEHLKRTKGTDKVANYKYVKKFQKYIEVNTTMKVWSAALSE</sequence>
<gene>
    <name evidence="1" type="ORF">CYCCA115_LOCUS2393</name>
</gene>
<dbReference type="PANTHER" id="PTHR31834">
    <property type="entry name" value="INITIATION-SPECIFIC ALPHA-1,6-MANNOSYLTRANSFERASE"/>
    <property type="match status" value="1"/>
</dbReference>
<dbReference type="GO" id="GO:0000009">
    <property type="term" value="F:alpha-1,6-mannosyltransferase activity"/>
    <property type="evidence" value="ECO:0007669"/>
    <property type="project" value="InterPro"/>
</dbReference>
<dbReference type="PANTHER" id="PTHR31834:SF1">
    <property type="entry name" value="INITIATION-SPECIFIC ALPHA-1,6-MANNOSYLTRANSFERASE"/>
    <property type="match status" value="1"/>
</dbReference>
<dbReference type="Pfam" id="PF04488">
    <property type="entry name" value="Gly_transf_sug"/>
    <property type="match status" value="1"/>
</dbReference>
<evidence type="ECO:0000313" key="1">
    <source>
        <dbReference type="EMBL" id="CAJ1931445.1"/>
    </source>
</evidence>
<protein>
    <submittedName>
        <fullName evidence="1">Uncharacterized protein</fullName>
    </submittedName>
</protein>
<accession>A0AAD2FH89</accession>
<proteinExistence type="predicted"/>
<dbReference type="Gene3D" id="3.90.550.20">
    <property type="match status" value="1"/>
</dbReference>
<dbReference type="SUPFAM" id="SSF53448">
    <property type="entry name" value="Nucleotide-diphospho-sugar transferases"/>
    <property type="match status" value="1"/>
</dbReference>